<evidence type="ECO:0000313" key="4">
    <source>
        <dbReference type="Proteomes" id="UP000579136"/>
    </source>
</evidence>
<dbReference type="PANTHER" id="PTHR42901:SF1">
    <property type="entry name" value="ALCOHOL DEHYDROGENASE"/>
    <property type="match status" value="1"/>
</dbReference>
<dbReference type="GO" id="GO:0016491">
    <property type="term" value="F:oxidoreductase activity"/>
    <property type="evidence" value="ECO:0007669"/>
    <property type="project" value="UniProtKB-KW"/>
</dbReference>
<organism evidence="3 4">
    <name type="scientific">Nosocomiicoccus ampullae</name>
    <dbReference type="NCBI Taxonomy" id="489910"/>
    <lineage>
        <taxon>Bacteria</taxon>
        <taxon>Bacillati</taxon>
        <taxon>Bacillota</taxon>
        <taxon>Bacilli</taxon>
        <taxon>Bacillales</taxon>
        <taxon>Staphylococcaceae</taxon>
        <taxon>Nosocomiicoccus</taxon>
    </lineage>
</organism>
<reference evidence="3 4" key="1">
    <citation type="submission" date="2020-08" db="EMBL/GenBank/DDBJ databases">
        <title>Genomic Encyclopedia of Type Strains, Phase IV (KMG-IV): sequencing the most valuable type-strain genomes for metagenomic binning, comparative biology and taxonomic classification.</title>
        <authorList>
            <person name="Goeker M."/>
        </authorList>
    </citation>
    <scope>NUCLEOTIDE SEQUENCE [LARGE SCALE GENOMIC DNA]</scope>
    <source>
        <strain evidence="3 4">DSM 19163</strain>
    </source>
</reference>
<sequence>MNKTYIITDALTSIGQRLAQELSKNGHNLILSGDDYSGLEELHKNISENSDAHHEVFLLEQAKEIDWLNMVEKIESTYDGLNGIIFIHSIHTEDNSVYNVSYDEFTEVMDEHVWGTYLGVRTLRNQLIETKETKIINLVEPTDEEVFEHNLYYAVTGAIEGLTHALERELRKEDLDVYTLSYRPPVNNDDFNTNDNRALNTILKILDDEYLNDNGETIVIH</sequence>
<evidence type="ECO:0000256" key="2">
    <source>
        <dbReference type="ARBA" id="ARBA00023002"/>
    </source>
</evidence>
<comment type="caution">
    <text evidence="3">The sequence shown here is derived from an EMBL/GenBank/DDBJ whole genome shotgun (WGS) entry which is preliminary data.</text>
</comment>
<keyword evidence="4" id="KW-1185">Reference proteome</keyword>
<gene>
    <name evidence="3" type="ORF">HNQ45_000582</name>
</gene>
<keyword evidence="2" id="KW-0560">Oxidoreductase</keyword>
<dbReference type="InterPro" id="IPR036291">
    <property type="entry name" value="NAD(P)-bd_dom_sf"/>
</dbReference>
<evidence type="ECO:0000256" key="1">
    <source>
        <dbReference type="ARBA" id="ARBA00006484"/>
    </source>
</evidence>
<dbReference type="EMBL" id="JACHHF010000003">
    <property type="protein sequence ID" value="MBB5175707.1"/>
    <property type="molecule type" value="Genomic_DNA"/>
</dbReference>
<dbReference type="SUPFAM" id="SSF51735">
    <property type="entry name" value="NAD(P)-binding Rossmann-fold domains"/>
    <property type="match status" value="1"/>
</dbReference>
<dbReference type="Pfam" id="PF00106">
    <property type="entry name" value="adh_short"/>
    <property type="match status" value="1"/>
</dbReference>
<dbReference type="AlphaFoldDB" id="A0A9Q2HFN7"/>
<dbReference type="PANTHER" id="PTHR42901">
    <property type="entry name" value="ALCOHOL DEHYDROGENASE"/>
    <property type="match status" value="1"/>
</dbReference>
<accession>A0A9Q2HFN7</accession>
<dbReference type="RefSeq" id="WP_183673249.1">
    <property type="nucleotide sequence ID" value="NZ_CBCRYX010000002.1"/>
</dbReference>
<comment type="similarity">
    <text evidence="1">Belongs to the short-chain dehydrogenases/reductases (SDR) family.</text>
</comment>
<evidence type="ECO:0000313" key="3">
    <source>
        <dbReference type="EMBL" id="MBB5175707.1"/>
    </source>
</evidence>
<name>A0A9Q2HFN7_9STAP</name>
<proteinExistence type="inferred from homology"/>
<dbReference type="Proteomes" id="UP000579136">
    <property type="component" value="Unassembled WGS sequence"/>
</dbReference>
<dbReference type="InterPro" id="IPR002347">
    <property type="entry name" value="SDR_fam"/>
</dbReference>
<dbReference type="Gene3D" id="3.40.50.720">
    <property type="entry name" value="NAD(P)-binding Rossmann-like Domain"/>
    <property type="match status" value="1"/>
</dbReference>
<protein>
    <submittedName>
        <fullName evidence="3">NADP-dependent 3-hydroxy acid dehydrogenase YdfG</fullName>
    </submittedName>
</protein>